<reference evidence="11 12" key="1">
    <citation type="journal article" date="2024" name="Plant Biotechnol. J.">
        <title>Dendrobium thyrsiflorum genome and its molecular insights into genes involved in important horticultural traits.</title>
        <authorList>
            <person name="Chen B."/>
            <person name="Wang J.Y."/>
            <person name="Zheng P.J."/>
            <person name="Li K.L."/>
            <person name="Liang Y.M."/>
            <person name="Chen X.F."/>
            <person name="Zhang C."/>
            <person name="Zhao X."/>
            <person name="He X."/>
            <person name="Zhang G.Q."/>
            <person name="Liu Z.J."/>
            <person name="Xu Q."/>
        </authorList>
    </citation>
    <scope>NUCLEOTIDE SEQUENCE [LARGE SCALE GENOMIC DNA]</scope>
    <source>
        <strain evidence="11">GZMU011</strain>
    </source>
</reference>
<dbReference type="InterPro" id="IPR017853">
    <property type="entry name" value="GH"/>
</dbReference>
<evidence type="ECO:0000256" key="5">
    <source>
        <dbReference type="ARBA" id="ARBA00023277"/>
    </source>
</evidence>
<keyword evidence="4 10" id="KW-0378">Hydrolase</keyword>
<feature type="binding site" evidence="9">
    <location>
        <position position="520"/>
    </location>
    <ligand>
        <name>substrate</name>
    </ligand>
</feature>
<comment type="caution">
    <text evidence="11">The sequence shown here is derived from an EMBL/GenBank/DDBJ whole genome shotgun (WGS) entry which is preliminary data.</text>
</comment>
<feature type="active site" description="Proton acceptor" evidence="8">
    <location>
        <position position="484"/>
    </location>
</feature>
<dbReference type="GO" id="GO:0000272">
    <property type="term" value="P:polysaccharide catabolic process"/>
    <property type="evidence" value="ECO:0007669"/>
    <property type="project" value="UniProtKB-KW"/>
</dbReference>
<dbReference type="PRINTS" id="PR00750">
    <property type="entry name" value="BETAAMYLASE"/>
</dbReference>
<dbReference type="GO" id="GO:0016161">
    <property type="term" value="F:beta-amylase activity"/>
    <property type="evidence" value="ECO:0007669"/>
    <property type="project" value="UniProtKB-EC"/>
</dbReference>
<dbReference type="SUPFAM" id="SSF51445">
    <property type="entry name" value="(Trans)glycosidases"/>
    <property type="match status" value="1"/>
</dbReference>
<keyword evidence="7 10" id="KW-0624">Polysaccharide degradation</keyword>
<evidence type="ECO:0000313" key="11">
    <source>
        <dbReference type="EMBL" id="KAL0905122.1"/>
    </source>
</evidence>
<dbReference type="InterPro" id="IPR018238">
    <property type="entry name" value="Glyco_hydro_14_CS"/>
</dbReference>
<protein>
    <recommendedName>
        <fullName evidence="3 10">Beta-amylase</fullName>
        <ecNumber evidence="3 10">3.2.1.2</ecNumber>
    </recommendedName>
</protein>
<evidence type="ECO:0000256" key="4">
    <source>
        <dbReference type="ARBA" id="ARBA00022801"/>
    </source>
</evidence>
<feature type="binding site" evidence="9">
    <location>
        <position position="396"/>
    </location>
    <ligand>
        <name>substrate</name>
    </ligand>
</feature>
<evidence type="ECO:0000256" key="1">
    <source>
        <dbReference type="ARBA" id="ARBA00000546"/>
    </source>
</evidence>
<feature type="binding site" evidence="9">
    <location>
        <position position="195"/>
    </location>
    <ligand>
        <name>substrate</name>
    </ligand>
</feature>
<evidence type="ECO:0000256" key="8">
    <source>
        <dbReference type="PIRSR" id="PIRSR601554-1"/>
    </source>
</evidence>
<dbReference type="FunFam" id="3.20.20.80:FF:000066">
    <property type="entry name" value="Beta-amylase"/>
    <property type="match status" value="1"/>
</dbReference>
<dbReference type="EMBL" id="JANQDX010000019">
    <property type="protein sequence ID" value="KAL0905122.1"/>
    <property type="molecule type" value="Genomic_DNA"/>
</dbReference>
<keyword evidence="6 10" id="KW-0326">Glycosidase</keyword>
<feature type="binding site" evidence="9">
    <location>
        <position position="155"/>
    </location>
    <ligand>
        <name>substrate</name>
    </ligand>
</feature>
<dbReference type="PANTHER" id="PTHR31352">
    <property type="entry name" value="BETA-AMYLASE 1, CHLOROPLASTIC"/>
    <property type="match status" value="1"/>
</dbReference>
<dbReference type="Pfam" id="PF01373">
    <property type="entry name" value="Glyco_hydro_14"/>
    <property type="match status" value="1"/>
</dbReference>
<organism evidence="11 12">
    <name type="scientific">Dendrobium thyrsiflorum</name>
    <name type="common">Pinecone-like raceme dendrobium</name>
    <name type="synonym">Orchid</name>
    <dbReference type="NCBI Taxonomy" id="117978"/>
    <lineage>
        <taxon>Eukaryota</taxon>
        <taxon>Viridiplantae</taxon>
        <taxon>Streptophyta</taxon>
        <taxon>Embryophyta</taxon>
        <taxon>Tracheophyta</taxon>
        <taxon>Spermatophyta</taxon>
        <taxon>Magnoliopsida</taxon>
        <taxon>Liliopsida</taxon>
        <taxon>Asparagales</taxon>
        <taxon>Orchidaceae</taxon>
        <taxon>Epidendroideae</taxon>
        <taxon>Malaxideae</taxon>
        <taxon>Dendrobiinae</taxon>
        <taxon>Dendrobium</taxon>
    </lineage>
</organism>
<evidence type="ECO:0000313" key="12">
    <source>
        <dbReference type="Proteomes" id="UP001552299"/>
    </source>
</evidence>
<evidence type="ECO:0000256" key="7">
    <source>
        <dbReference type="ARBA" id="ARBA00023326"/>
    </source>
</evidence>
<dbReference type="AlphaFoldDB" id="A0ABD0TZI7"/>
<gene>
    <name evidence="11" type="ORF">M5K25_027300</name>
</gene>
<evidence type="ECO:0000256" key="6">
    <source>
        <dbReference type="ARBA" id="ARBA00023295"/>
    </source>
</evidence>
<dbReference type="PRINTS" id="PR00842">
    <property type="entry name" value="GLHYDLASE14B"/>
</dbReference>
<keyword evidence="12" id="KW-1185">Reference proteome</keyword>
<feature type="active site" description="Proton donor" evidence="8">
    <location>
        <position position="288"/>
    </location>
</feature>
<feature type="binding site" evidence="9">
    <location>
        <begin position="485"/>
        <end position="486"/>
    </location>
    <ligand>
        <name>substrate</name>
    </ligand>
</feature>
<evidence type="ECO:0000256" key="3">
    <source>
        <dbReference type="ARBA" id="ARBA00012594"/>
    </source>
</evidence>
<accession>A0ABD0TZI7</accession>
<dbReference type="PROSITE" id="PS00506">
    <property type="entry name" value="BETA_AMYLASE_1"/>
    <property type="match status" value="1"/>
</dbReference>
<comment type="catalytic activity">
    <reaction evidence="1 10">
        <text>Hydrolysis of (1-&gt;4)-alpha-D-glucosidic linkages in polysaccharides so as to remove successive maltose units from the non-reducing ends of the chains.</text>
        <dbReference type="EC" id="3.2.1.2"/>
    </reaction>
</comment>
<dbReference type="EC" id="3.2.1.2" evidence="3 10"/>
<evidence type="ECO:0000256" key="10">
    <source>
        <dbReference type="RuleBase" id="RU000509"/>
    </source>
</evidence>
<evidence type="ECO:0000256" key="2">
    <source>
        <dbReference type="ARBA" id="ARBA00005652"/>
    </source>
</evidence>
<dbReference type="Proteomes" id="UP001552299">
    <property type="component" value="Unassembled WGS sequence"/>
</dbReference>
<dbReference type="PANTHER" id="PTHR31352:SF47">
    <property type="entry name" value="BETA-AMYLASE 7"/>
    <property type="match status" value="1"/>
</dbReference>
<feature type="binding site" evidence="9">
    <location>
        <position position="203"/>
    </location>
    <ligand>
        <name>substrate</name>
    </ligand>
</feature>
<dbReference type="InterPro" id="IPR001371">
    <property type="entry name" value="Glyco_hydro_14B_pln"/>
</dbReference>
<evidence type="ECO:0000256" key="9">
    <source>
        <dbReference type="PIRSR" id="PIRSR601554-2"/>
    </source>
</evidence>
<sequence length="557" mass="62307">MGCLSSTQVYLGGALVGAAAPAGGLRLKAIAPAFGICSSSYSLQRGFKGLCVFAFSGRNDRRTAVVVGSDSGEGEKIAEGLPLDGIWNDASEKKKLDVKPTRRPERDFSGTPFVPVYVMLPLGTISMKCELVDADALREQLKVLKSVNVDGVMVDCWWGIVEANGPQKYSWQGYKQLFQMVQELSLKLQVVMSFHECGGNVGDDVYIPLPIWVSEIGKKNPDIYFTNRKGGRNTECLTWGIDKERVLGGRTAVEVYFDFMRSFRVEFDEFFVSGIFSEIEVGLGPCGELRFPSYPEKHGWRYPGIGEFQCYDQYLLKSLRKAAEARGHTSWARGPDNAGSYNSRPHDTGFFRDGGDYDSYYGRFFLKWYSQVLVEHGDHVLSLAKLAFEGTYIAAKVSGIHWWYKTASHAAELTAGFYNPCNRDGYAPIAAMLKKHDAALNFTCVELRTLDQNEEFPEALADPEGLVWQVLNAAWDACIPVASENALPCYDRDGFNKILENAKPLNDPDRRHLSAFTYLRLSPDLMERQNLLEFAHFVKRMHGEAISELHSEAEEKI</sequence>
<feature type="binding site" evidence="9">
    <location>
        <position position="443"/>
    </location>
    <ligand>
        <name>substrate</name>
    </ligand>
</feature>
<proteinExistence type="inferred from homology"/>
<feature type="binding site" evidence="9">
    <location>
        <position position="401"/>
    </location>
    <ligand>
        <name>substrate</name>
    </ligand>
</feature>
<name>A0ABD0TZI7_DENTH</name>
<keyword evidence="5 10" id="KW-0119">Carbohydrate metabolism</keyword>
<dbReference type="InterPro" id="IPR001554">
    <property type="entry name" value="Glyco_hydro_14"/>
</dbReference>
<dbReference type="Gene3D" id="3.20.20.80">
    <property type="entry name" value="Glycosidases"/>
    <property type="match status" value="1"/>
</dbReference>
<comment type="similarity">
    <text evidence="2 10">Belongs to the glycosyl hydrolase 14 family.</text>
</comment>